<gene>
    <name evidence="2" type="ORF">E4U09_007749</name>
</gene>
<protein>
    <submittedName>
        <fullName evidence="2">Uncharacterized protein</fullName>
    </submittedName>
</protein>
<evidence type="ECO:0000313" key="2">
    <source>
        <dbReference type="EMBL" id="KAG6299832.1"/>
    </source>
</evidence>
<accession>A0A9P7U2Y5</accession>
<comment type="caution">
    <text evidence="2">The sequence shown here is derived from an EMBL/GenBank/DDBJ whole genome shotgun (WGS) entry which is preliminary data.</text>
</comment>
<name>A0A9P7U2Y5_9HYPO</name>
<feature type="region of interest" description="Disordered" evidence="1">
    <location>
        <begin position="20"/>
        <end position="76"/>
    </location>
</feature>
<evidence type="ECO:0000313" key="3">
    <source>
        <dbReference type="Proteomes" id="UP000707071"/>
    </source>
</evidence>
<dbReference type="EMBL" id="SRRH01000083">
    <property type="protein sequence ID" value="KAG6299832.1"/>
    <property type="molecule type" value="Genomic_DNA"/>
</dbReference>
<feature type="compositionally biased region" description="Basic and acidic residues" evidence="1">
    <location>
        <begin position="32"/>
        <end position="41"/>
    </location>
</feature>
<organism evidence="2 3">
    <name type="scientific">Claviceps aff. purpurea</name>
    <dbReference type="NCBI Taxonomy" id="1967640"/>
    <lineage>
        <taxon>Eukaryota</taxon>
        <taxon>Fungi</taxon>
        <taxon>Dikarya</taxon>
        <taxon>Ascomycota</taxon>
        <taxon>Pezizomycotina</taxon>
        <taxon>Sordariomycetes</taxon>
        <taxon>Hypocreomycetidae</taxon>
        <taxon>Hypocreales</taxon>
        <taxon>Clavicipitaceae</taxon>
        <taxon>Claviceps</taxon>
    </lineage>
</organism>
<sequence>MSAAEKWMRQEDCTIVAFPEVNSQKEMTASVTREEENDKRKAGQRKGQTDSGGADEDETGTKDGTDFASLTVARHG</sequence>
<proteinExistence type="predicted"/>
<reference evidence="2 3" key="1">
    <citation type="journal article" date="2020" name="bioRxiv">
        <title>Whole genome comparisons of ergot fungi reveals the divergence and evolution of species within the genus Claviceps are the result of varying mechanisms driving genome evolution and host range expansion.</title>
        <authorList>
            <person name="Wyka S.A."/>
            <person name="Mondo S.J."/>
            <person name="Liu M."/>
            <person name="Dettman J."/>
            <person name="Nalam V."/>
            <person name="Broders K.D."/>
        </authorList>
    </citation>
    <scope>NUCLEOTIDE SEQUENCE [LARGE SCALE GENOMIC DNA]</scope>
    <source>
        <strain evidence="2 3">Clav52</strain>
    </source>
</reference>
<feature type="compositionally biased region" description="Polar residues" evidence="1">
    <location>
        <begin position="21"/>
        <end position="31"/>
    </location>
</feature>
<keyword evidence="3" id="KW-1185">Reference proteome</keyword>
<evidence type="ECO:0000256" key="1">
    <source>
        <dbReference type="SAM" id="MobiDB-lite"/>
    </source>
</evidence>
<dbReference type="AlphaFoldDB" id="A0A9P7U2Y5"/>
<dbReference type="Proteomes" id="UP000707071">
    <property type="component" value="Unassembled WGS sequence"/>
</dbReference>